<sequence precursor="true">MKAALIISACLFASGCAQIVPVVNEAEQQKYDPASTARIRVYSNPNLRASYTPGKSCEEYRANADAGVSRKKGQVNLLGMSPGQYENEVIGMRPSWHSAHLSYREKYSELVLPAGVPTVISIISFQGVMCNAPARSFTPRAGKDYEAYLAFQTKHAALGICQVVIQELSDRETPEPDEVVKTGICVPVGESRLGNWRTENK</sequence>
<accession>A0A5E7PFI3</accession>
<keyword evidence="1" id="KW-0732">Signal</keyword>
<evidence type="ECO:0000313" key="3">
    <source>
        <dbReference type="Proteomes" id="UP000377224"/>
    </source>
</evidence>
<evidence type="ECO:0000313" key="2">
    <source>
        <dbReference type="EMBL" id="VVP48181.1"/>
    </source>
</evidence>
<feature type="signal peptide" evidence="1">
    <location>
        <begin position="1"/>
        <end position="19"/>
    </location>
</feature>
<reference evidence="2 3" key="1">
    <citation type="submission" date="2019-09" db="EMBL/GenBank/DDBJ databases">
        <authorList>
            <person name="Chandra G."/>
            <person name="Truman W A."/>
        </authorList>
    </citation>
    <scope>NUCLEOTIDE SEQUENCE [LARGE SCALE GENOMIC DNA]</scope>
    <source>
        <strain evidence="2">PS896</strain>
    </source>
</reference>
<dbReference type="Proteomes" id="UP000377224">
    <property type="component" value="Unassembled WGS sequence"/>
</dbReference>
<evidence type="ECO:0008006" key="4">
    <source>
        <dbReference type="Google" id="ProtNLM"/>
    </source>
</evidence>
<dbReference type="PROSITE" id="PS51257">
    <property type="entry name" value="PROKAR_LIPOPROTEIN"/>
    <property type="match status" value="1"/>
</dbReference>
<dbReference type="RefSeq" id="WP_150648597.1">
    <property type="nucleotide sequence ID" value="NZ_CABVIN010000009.1"/>
</dbReference>
<feature type="chain" id="PRO_5022987939" description="Lipoprotein" evidence="1">
    <location>
        <begin position="20"/>
        <end position="201"/>
    </location>
</feature>
<protein>
    <recommendedName>
        <fullName evidence="4">Lipoprotein</fullName>
    </recommendedName>
</protein>
<proteinExistence type="predicted"/>
<dbReference type="EMBL" id="CABVIN010000009">
    <property type="protein sequence ID" value="VVP48181.1"/>
    <property type="molecule type" value="Genomic_DNA"/>
</dbReference>
<gene>
    <name evidence="2" type="ORF">PS896_05221</name>
</gene>
<name>A0A5E7PFI3_PSEFL</name>
<dbReference type="AlphaFoldDB" id="A0A5E7PFI3"/>
<organism evidence="2 3">
    <name type="scientific">Pseudomonas fluorescens</name>
    <dbReference type="NCBI Taxonomy" id="294"/>
    <lineage>
        <taxon>Bacteria</taxon>
        <taxon>Pseudomonadati</taxon>
        <taxon>Pseudomonadota</taxon>
        <taxon>Gammaproteobacteria</taxon>
        <taxon>Pseudomonadales</taxon>
        <taxon>Pseudomonadaceae</taxon>
        <taxon>Pseudomonas</taxon>
    </lineage>
</organism>
<evidence type="ECO:0000256" key="1">
    <source>
        <dbReference type="SAM" id="SignalP"/>
    </source>
</evidence>